<dbReference type="InterPro" id="IPR024623">
    <property type="entry name" value="YtxH"/>
</dbReference>
<dbReference type="AlphaFoldDB" id="A0A345UIJ1"/>
<sequence length="148" mass="16293">MLSSGIFNRTENSQLKDIAGALPHDNVCFFAYIYTKSKQLTKPNSTNIMANFSRGFGLGLLTGAVLGSITAVLVAPDKGSNTRSRLSYQIQTYIDELRSLIDELRDENFSVNSAKAQSDEVVEDAKKKAEDLLREAEDLLSNINRDSA</sequence>
<evidence type="ECO:0000256" key="1">
    <source>
        <dbReference type="SAM" id="Coils"/>
    </source>
</evidence>
<evidence type="ECO:0000313" key="3">
    <source>
        <dbReference type="EMBL" id="AXJ00293.1"/>
    </source>
</evidence>
<keyword evidence="1" id="KW-0175">Coiled coil</keyword>
<organism evidence="3 4">
    <name type="scientific">Cyclonatronum proteinivorum</name>
    <dbReference type="NCBI Taxonomy" id="1457365"/>
    <lineage>
        <taxon>Bacteria</taxon>
        <taxon>Pseudomonadati</taxon>
        <taxon>Balneolota</taxon>
        <taxon>Balneolia</taxon>
        <taxon>Balneolales</taxon>
        <taxon>Cyclonatronaceae</taxon>
        <taxon>Cyclonatronum</taxon>
    </lineage>
</organism>
<evidence type="ECO:0000256" key="2">
    <source>
        <dbReference type="SAM" id="Phobius"/>
    </source>
</evidence>
<keyword evidence="2" id="KW-1133">Transmembrane helix</keyword>
<keyword evidence="4" id="KW-1185">Reference proteome</keyword>
<proteinExistence type="predicted"/>
<feature type="transmembrane region" description="Helical" evidence="2">
    <location>
        <begin position="55"/>
        <end position="75"/>
    </location>
</feature>
<reference evidence="3 4" key="1">
    <citation type="submission" date="2018-03" db="EMBL/GenBank/DDBJ databases">
        <title>Phenotypic and genomic properties of Cyclonatronum proteinivorum gen. nov., sp. nov., a haloalkaliphilic bacteroidete from soda lakes possessing Na+-translocating rhodopsin.</title>
        <authorList>
            <person name="Toshchakov S.V."/>
            <person name="Korzhenkov A."/>
            <person name="Samarov N.I."/>
            <person name="Kublanov I.V."/>
            <person name="Muntyan M.S."/>
            <person name="Sorokin D.Y."/>
        </authorList>
    </citation>
    <scope>NUCLEOTIDE SEQUENCE [LARGE SCALE GENOMIC DNA]</scope>
    <source>
        <strain evidence="3 4">Omega</strain>
    </source>
</reference>
<keyword evidence="2" id="KW-0472">Membrane</keyword>
<dbReference type="Proteomes" id="UP000254808">
    <property type="component" value="Chromosome"/>
</dbReference>
<keyword evidence="2" id="KW-0812">Transmembrane</keyword>
<evidence type="ECO:0000313" key="4">
    <source>
        <dbReference type="Proteomes" id="UP000254808"/>
    </source>
</evidence>
<gene>
    <name evidence="3" type="ORF">CYPRO_1023</name>
</gene>
<dbReference type="Pfam" id="PF12732">
    <property type="entry name" value="YtxH"/>
    <property type="match status" value="1"/>
</dbReference>
<dbReference type="EMBL" id="CP027806">
    <property type="protein sequence ID" value="AXJ00293.1"/>
    <property type="molecule type" value="Genomic_DNA"/>
</dbReference>
<protein>
    <submittedName>
        <fullName evidence="3">Gas vesicle protein</fullName>
    </submittedName>
</protein>
<accession>A0A345UIJ1</accession>
<feature type="coiled-coil region" evidence="1">
    <location>
        <begin position="115"/>
        <end position="146"/>
    </location>
</feature>
<name>A0A345UIJ1_9BACT</name>
<dbReference type="KEGG" id="cprv:CYPRO_1023"/>